<evidence type="ECO:0000313" key="2">
    <source>
        <dbReference type="Proteomes" id="UP001165369"/>
    </source>
</evidence>
<dbReference type="Proteomes" id="UP001165369">
    <property type="component" value="Unassembled WGS sequence"/>
</dbReference>
<evidence type="ECO:0000313" key="1">
    <source>
        <dbReference type="EMBL" id="MCL7942261.1"/>
    </source>
</evidence>
<sequence length="161" mass="18295">MKSQNNKAVCEFLTQNLSRDLVEGLSILSTMKVPIHDKNSFEVELKEHSADDKSKKQLIQMFTPQDFPLFSTQSAFEKYFVKFQPFPVPFPSLPLPDIDLPDFTFRPSACDVYARTFGRFAADCACRVYAEAIREGFNSLQATLIGHFAGRRAERSGRCEI</sequence>
<dbReference type="EMBL" id="JAMJPK010000012">
    <property type="protein sequence ID" value="MCL7942261.1"/>
    <property type="molecule type" value="Genomic_DNA"/>
</dbReference>
<accession>A0ABT0T6W3</accession>
<name>A0ABT0T6W3_9GAMM</name>
<organism evidence="1 2">
    <name type="scientific">Halomonas gemina</name>
    <dbReference type="NCBI Taxonomy" id="2945105"/>
    <lineage>
        <taxon>Bacteria</taxon>
        <taxon>Pseudomonadati</taxon>
        <taxon>Pseudomonadota</taxon>
        <taxon>Gammaproteobacteria</taxon>
        <taxon>Oceanospirillales</taxon>
        <taxon>Halomonadaceae</taxon>
        <taxon>Halomonas</taxon>
    </lineage>
</organism>
<keyword evidence="2" id="KW-1185">Reference proteome</keyword>
<protein>
    <submittedName>
        <fullName evidence="1">Uncharacterized protein</fullName>
    </submittedName>
</protein>
<dbReference type="RefSeq" id="WP_250063882.1">
    <property type="nucleotide sequence ID" value="NZ_JAMJPK010000012.1"/>
</dbReference>
<gene>
    <name evidence="1" type="ORF">M8009_18440</name>
</gene>
<reference evidence="1" key="1">
    <citation type="submission" date="2022-05" db="EMBL/GenBank/DDBJ databases">
        <title>Halomonas geminus sp. nov. and Halomonas llamarensis sp. nov. isolated from high-altitude salars of the Atacama Desert.</title>
        <authorList>
            <person name="Hintersatz C."/>
            <person name="Rojas L.A."/>
            <person name="Wei T.-S."/>
            <person name="Kutschke S."/>
            <person name="Lehmann F."/>
            <person name="Jain R."/>
            <person name="Pollmann K."/>
        </authorList>
    </citation>
    <scope>NUCLEOTIDE SEQUENCE</scope>
    <source>
        <strain evidence="1">ATCH28</strain>
    </source>
</reference>
<comment type="caution">
    <text evidence="1">The sequence shown here is derived from an EMBL/GenBank/DDBJ whole genome shotgun (WGS) entry which is preliminary data.</text>
</comment>
<proteinExistence type="predicted"/>